<gene>
    <name evidence="11" type="ORF">IAC52_04900</name>
</gene>
<evidence type="ECO:0000256" key="5">
    <source>
        <dbReference type="ARBA" id="ARBA00022723"/>
    </source>
</evidence>
<dbReference type="NCBIfam" id="NF004076">
    <property type="entry name" value="PRK05581.1-4"/>
    <property type="match status" value="1"/>
</dbReference>
<dbReference type="EMBL" id="DVMV01000041">
    <property type="protein sequence ID" value="HIU45617.1"/>
    <property type="molecule type" value="Genomic_DNA"/>
</dbReference>
<name>A0A9D1LPJ6_9FIRM</name>
<dbReference type="FunFam" id="3.20.20.70:FF:000191">
    <property type="entry name" value="ribulose-phosphate 3-epimerase isoform X2"/>
    <property type="match status" value="1"/>
</dbReference>
<protein>
    <submittedName>
        <fullName evidence="11">Ribulose-phosphate 3-epimerase</fullName>
    </submittedName>
</protein>
<dbReference type="InterPro" id="IPR000056">
    <property type="entry name" value="Ribul_P_3_epim-like"/>
</dbReference>
<keyword evidence="10" id="KW-0119">Carbohydrate metabolism</keyword>
<comment type="cofactor">
    <cofactor evidence="3">
        <name>Fe(2+)</name>
        <dbReference type="ChEBI" id="CHEBI:29033"/>
    </cofactor>
</comment>
<dbReference type="GO" id="GO:1901135">
    <property type="term" value="P:carbohydrate derivative metabolic process"/>
    <property type="evidence" value="ECO:0007669"/>
    <property type="project" value="UniProtKB-ARBA"/>
</dbReference>
<dbReference type="GO" id="GO:0005975">
    <property type="term" value="P:carbohydrate metabolic process"/>
    <property type="evidence" value="ECO:0007669"/>
    <property type="project" value="InterPro"/>
</dbReference>
<evidence type="ECO:0000256" key="6">
    <source>
        <dbReference type="ARBA" id="ARBA00022833"/>
    </source>
</evidence>
<evidence type="ECO:0000256" key="7">
    <source>
        <dbReference type="ARBA" id="ARBA00023004"/>
    </source>
</evidence>
<comment type="cofactor">
    <cofactor evidence="1">
        <name>Mn(2+)</name>
        <dbReference type="ChEBI" id="CHEBI:29035"/>
    </cofactor>
</comment>
<evidence type="ECO:0000256" key="2">
    <source>
        <dbReference type="ARBA" id="ARBA00001947"/>
    </source>
</evidence>
<reference evidence="11" key="2">
    <citation type="journal article" date="2021" name="PeerJ">
        <title>Extensive microbial diversity within the chicken gut microbiome revealed by metagenomics and culture.</title>
        <authorList>
            <person name="Gilroy R."/>
            <person name="Ravi A."/>
            <person name="Getino M."/>
            <person name="Pursley I."/>
            <person name="Horton D.L."/>
            <person name="Alikhan N.F."/>
            <person name="Baker D."/>
            <person name="Gharbi K."/>
            <person name="Hall N."/>
            <person name="Watson M."/>
            <person name="Adriaenssens E.M."/>
            <person name="Foster-Nyarko E."/>
            <person name="Jarju S."/>
            <person name="Secka A."/>
            <person name="Antonio M."/>
            <person name="Oren A."/>
            <person name="Chaudhuri R.R."/>
            <person name="La Ragione R."/>
            <person name="Hildebrand F."/>
            <person name="Pallen M.J."/>
        </authorList>
    </citation>
    <scope>NUCLEOTIDE SEQUENCE</scope>
    <source>
        <strain evidence="11">ChiGjej1B1-22543</strain>
    </source>
</reference>
<evidence type="ECO:0000256" key="8">
    <source>
        <dbReference type="ARBA" id="ARBA00023211"/>
    </source>
</evidence>
<dbReference type="GO" id="GO:0006091">
    <property type="term" value="P:generation of precursor metabolites and energy"/>
    <property type="evidence" value="ECO:0007669"/>
    <property type="project" value="UniProtKB-ARBA"/>
</dbReference>
<reference evidence="11" key="1">
    <citation type="submission" date="2020-10" db="EMBL/GenBank/DDBJ databases">
        <authorList>
            <person name="Gilroy R."/>
        </authorList>
    </citation>
    <scope>NUCLEOTIDE SEQUENCE</scope>
    <source>
        <strain evidence="11">ChiGjej1B1-22543</strain>
    </source>
</reference>
<comment type="caution">
    <text evidence="11">The sequence shown here is derived from an EMBL/GenBank/DDBJ whole genome shotgun (WGS) entry which is preliminary data.</text>
</comment>
<sequence>MIVAPSILSADKANLASEMEKVFDAGASWIHLDVMDGIFVPNVSDLLPFANEIAKAKAFRDTHLMVNDVEGYIERYAKISDLITFHLEAAPGNRAVCLIEKIHRLGLKAGLSIKPGTPVEALLPYLGQIDLALVMSVEPGKGGQAFLDGALPKIAYLKRRKEELGLDFLIEVDGGINENTGPEAGKVGAEVLVAGSYIYGHDDYRIRIGRLLHV</sequence>
<keyword evidence="9" id="KW-0413">Isomerase</keyword>
<dbReference type="Proteomes" id="UP000824070">
    <property type="component" value="Unassembled WGS sequence"/>
</dbReference>
<organism evidence="11 12">
    <name type="scientific">Candidatus Alloenteromonas pullicola</name>
    <dbReference type="NCBI Taxonomy" id="2840784"/>
    <lineage>
        <taxon>Bacteria</taxon>
        <taxon>Bacillati</taxon>
        <taxon>Bacillota</taxon>
        <taxon>Bacillota incertae sedis</taxon>
        <taxon>Candidatus Alloenteromonas</taxon>
    </lineage>
</organism>
<keyword evidence="6" id="KW-0862">Zinc</keyword>
<evidence type="ECO:0000256" key="3">
    <source>
        <dbReference type="ARBA" id="ARBA00001954"/>
    </source>
</evidence>
<keyword evidence="8" id="KW-0464">Manganese</keyword>
<dbReference type="GO" id="GO:0016857">
    <property type="term" value="F:racemase and epimerase activity, acting on carbohydrates and derivatives"/>
    <property type="evidence" value="ECO:0007669"/>
    <property type="project" value="InterPro"/>
</dbReference>
<keyword evidence="7" id="KW-0408">Iron</keyword>
<dbReference type="InterPro" id="IPR013785">
    <property type="entry name" value="Aldolase_TIM"/>
</dbReference>
<dbReference type="PROSITE" id="PS01085">
    <property type="entry name" value="RIBUL_P_3_EPIMER_1"/>
    <property type="match status" value="1"/>
</dbReference>
<comment type="subunit">
    <text evidence="4">Homodimer.</text>
</comment>
<dbReference type="Pfam" id="PF00834">
    <property type="entry name" value="Ribul_P_3_epim"/>
    <property type="match status" value="1"/>
</dbReference>
<dbReference type="GO" id="GO:0046872">
    <property type="term" value="F:metal ion binding"/>
    <property type="evidence" value="ECO:0007669"/>
    <property type="project" value="UniProtKB-KW"/>
</dbReference>
<proteinExistence type="predicted"/>
<evidence type="ECO:0000256" key="1">
    <source>
        <dbReference type="ARBA" id="ARBA00001936"/>
    </source>
</evidence>
<dbReference type="GO" id="GO:0046496">
    <property type="term" value="P:nicotinamide nucleotide metabolic process"/>
    <property type="evidence" value="ECO:0007669"/>
    <property type="project" value="UniProtKB-ARBA"/>
</dbReference>
<dbReference type="GO" id="GO:0006163">
    <property type="term" value="P:purine nucleotide metabolic process"/>
    <property type="evidence" value="ECO:0007669"/>
    <property type="project" value="UniProtKB-ARBA"/>
</dbReference>
<evidence type="ECO:0000256" key="4">
    <source>
        <dbReference type="ARBA" id="ARBA00011738"/>
    </source>
</evidence>
<comment type="cofactor">
    <cofactor evidence="2">
        <name>Zn(2+)</name>
        <dbReference type="ChEBI" id="CHEBI:29105"/>
    </cofactor>
</comment>
<dbReference type="Gene3D" id="3.20.20.70">
    <property type="entry name" value="Aldolase class I"/>
    <property type="match status" value="1"/>
</dbReference>
<dbReference type="AlphaFoldDB" id="A0A9D1LPJ6"/>
<evidence type="ECO:0000313" key="11">
    <source>
        <dbReference type="EMBL" id="HIU45617.1"/>
    </source>
</evidence>
<keyword evidence="5" id="KW-0479">Metal-binding</keyword>
<dbReference type="PANTHER" id="PTHR11749">
    <property type="entry name" value="RIBULOSE-5-PHOSPHATE-3-EPIMERASE"/>
    <property type="match status" value="1"/>
</dbReference>
<evidence type="ECO:0000256" key="10">
    <source>
        <dbReference type="ARBA" id="ARBA00023277"/>
    </source>
</evidence>
<evidence type="ECO:0000256" key="9">
    <source>
        <dbReference type="ARBA" id="ARBA00023235"/>
    </source>
</evidence>
<accession>A0A9D1LPJ6</accession>
<dbReference type="SUPFAM" id="SSF51366">
    <property type="entry name" value="Ribulose-phoshate binding barrel"/>
    <property type="match status" value="1"/>
</dbReference>
<dbReference type="PROSITE" id="PS01086">
    <property type="entry name" value="RIBUL_P_3_EPIMER_2"/>
    <property type="match status" value="1"/>
</dbReference>
<dbReference type="InterPro" id="IPR011060">
    <property type="entry name" value="RibuloseP-bd_barrel"/>
</dbReference>
<evidence type="ECO:0000313" key="12">
    <source>
        <dbReference type="Proteomes" id="UP000824070"/>
    </source>
</evidence>
<dbReference type="CDD" id="cd00429">
    <property type="entry name" value="RPE"/>
    <property type="match status" value="1"/>
</dbReference>